<dbReference type="STRING" id="338969.Rfer_1051"/>
<organism evidence="2 3">
    <name type="scientific">Albidiferax ferrireducens (strain ATCC BAA-621 / DSM 15236 / T118)</name>
    <name type="common">Rhodoferax ferrireducens</name>
    <dbReference type="NCBI Taxonomy" id="338969"/>
    <lineage>
        <taxon>Bacteria</taxon>
        <taxon>Pseudomonadati</taxon>
        <taxon>Pseudomonadota</taxon>
        <taxon>Betaproteobacteria</taxon>
        <taxon>Burkholderiales</taxon>
        <taxon>Comamonadaceae</taxon>
        <taxon>Rhodoferax</taxon>
    </lineage>
</organism>
<dbReference type="HOGENOM" id="CLU_059021_3_4_4"/>
<dbReference type="GO" id="GO:0016646">
    <property type="term" value="F:oxidoreductase activity, acting on the CH-NH group of donors, NAD or NADP as acceptor"/>
    <property type="evidence" value="ECO:0007669"/>
    <property type="project" value="UniProtKB-ARBA"/>
</dbReference>
<dbReference type="eggNOG" id="COG1853">
    <property type="taxonomic scope" value="Bacteria"/>
</dbReference>
<feature type="domain" description="Flavin reductase like" evidence="1">
    <location>
        <begin position="49"/>
        <end position="200"/>
    </location>
</feature>
<evidence type="ECO:0000313" key="2">
    <source>
        <dbReference type="EMBL" id="ABD68792.1"/>
    </source>
</evidence>
<proteinExistence type="predicted"/>
<dbReference type="PANTHER" id="PTHR43812:SF2">
    <property type="entry name" value="FLAVIN REDUCTASE LIKE DOMAIN-CONTAINING PROTEIN"/>
    <property type="match status" value="1"/>
</dbReference>
<dbReference type="RefSeq" id="WP_011463361.1">
    <property type="nucleotide sequence ID" value="NC_007908.1"/>
</dbReference>
<sequence length="230" mass="24915">MLAASLRVKADKGIVRLFPAEEYPVPDATHFYEPRHGHGLAHDPFNAIVGPRPIGWISTRSAAGLLNLAPYSFFNAFNYTPPIVGFASIGYKDTVKNCQESGEFAWNLVTRTLAQAMNQTCAAVPADVSEFELAGLKPVASRLIAAPRVQESPVTFECRCTQIVQLQSANGDKVPTWLVLGEVVAVHIDQTLLKDGVYDTASAGHILRGGGASDYFSIGPEQLFRMTRPA</sequence>
<reference evidence="3" key="1">
    <citation type="submission" date="2006-02" db="EMBL/GenBank/DDBJ databases">
        <title>Complete sequence of chromosome of Rhodoferax ferrireducens DSM 15236.</title>
        <authorList>
            <person name="Copeland A."/>
            <person name="Lucas S."/>
            <person name="Lapidus A."/>
            <person name="Barry K."/>
            <person name="Detter J.C."/>
            <person name="Glavina del Rio T."/>
            <person name="Hammon N."/>
            <person name="Israni S."/>
            <person name="Pitluck S."/>
            <person name="Brettin T."/>
            <person name="Bruce D."/>
            <person name="Han C."/>
            <person name="Tapia R."/>
            <person name="Gilna P."/>
            <person name="Kiss H."/>
            <person name="Schmutz J."/>
            <person name="Larimer F."/>
            <person name="Land M."/>
            <person name="Kyrpides N."/>
            <person name="Ivanova N."/>
            <person name="Richardson P."/>
        </authorList>
    </citation>
    <scope>NUCLEOTIDE SEQUENCE [LARGE SCALE GENOMIC DNA]</scope>
    <source>
        <strain evidence="3">ATCC BAA-621 / DSM 15236 / T118</strain>
    </source>
</reference>
<dbReference type="KEGG" id="rfr:Rfer_1051"/>
<dbReference type="OrthoDB" id="9794638at2"/>
<dbReference type="AlphaFoldDB" id="Q21ZL1"/>
<evidence type="ECO:0000313" key="3">
    <source>
        <dbReference type="Proteomes" id="UP000008332"/>
    </source>
</evidence>
<dbReference type="Gene3D" id="2.30.110.10">
    <property type="entry name" value="Electron Transport, Fmn-binding Protein, Chain A"/>
    <property type="match status" value="1"/>
</dbReference>
<name>Q21ZL1_ALBFT</name>
<dbReference type="SUPFAM" id="SSF50475">
    <property type="entry name" value="FMN-binding split barrel"/>
    <property type="match status" value="1"/>
</dbReference>
<dbReference type="InterPro" id="IPR012349">
    <property type="entry name" value="Split_barrel_FMN-bd"/>
</dbReference>
<dbReference type="InterPro" id="IPR002563">
    <property type="entry name" value="Flavin_Rdtase-like_dom"/>
</dbReference>
<keyword evidence="3" id="KW-1185">Reference proteome</keyword>
<evidence type="ECO:0000259" key="1">
    <source>
        <dbReference type="SMART" id="SM00903"/>
    </source>
</evidence>
<accession>Q21ZL1</accession>
<dbReference type="PANTHER" id="PTHR43812">
    <property type="entry name" value="BLR2425 PROTEIN"/>
    <property type="match status" value="1"/>
</dbReference>
<dbReference type="EMBL" id="CP000267">
    <property type="protein sequence ID" value="ABD68792.1"/>
    <property type="molecule type" value="Genomic_DNA"/>
</dbReference>
<gene>
    <name evidence="2" type="ordered locus">Rfer_1051</name>
</gene>
<dbReference type="Pfam" id="PF01613">
    <property type="entry name" value="Flavin_Reduct"/>
    <property type="match status" value="1"/>
</dbReference>
<dbReference type="GO" id="GO:0010181">
    <property type="term" value="F:FMN binding"/>
    <property type="evidence" value="ECO:0007669"/>
    <property type="project" value="InterPro"/>
</dbReference>
<dbReference type="SMART" id="SM00903">
    <property type="entry name" value="Flavin_Reduct"/>
    <property type="match status" value="1"/>
</dbReference>
<dbReference type="Proteomes" id="UP000008332">
    <property type="component" value="Chromosome"/>
</dbReference>
<protein>
    <recommendedName>
        <fullName evidence="1">Flavin reductase like domain-containing protein</fullName>
    </recommendedName>
</protein>